<gene>
    <name evidence="1" type="ORF">ACFFH7_30140</name>
</gene>
<keyword evidence="2" id="KW-1185">Reference proteome</keyword>
<evidence type="ECO:0008006" key="3">
    <source>
        <dbReference type="Google" id="ProtNLM"/>
    </source>
</evidence>
<accession>A0ABV6MZR5</accession>
<sequence length="155" mass="16718">MSGVGDAMLSFRDKLNAAFDAVRPNGPDGPEYRNTEVAAALGELGVKVTGSYLGMLRGGERDNPTVNVVQGLATFFDLDPVYFLTPTTPQAAEKVAGIHGDLMRLAEWRDKGVLAFALRAMLLEQDSGQLAEAAKVLLEQVMELRRTDRGEPGQP</sequence>
<dbReference type="Gene3D" id="1.10.260.40">
    <property type="entry name" value="lambda repressor-like DNA-binding domains"/>
    <property type="match status" value="1"/>
</dbReference>
<comment type="caution">
    <text evidence="1">The sequence shown here is derived from an EMBL/GenBank/DDBJ whole genome shotgun (WGS) entry which is preliminary data.</text>
</comment>
<evidence type="ECO:0000313" key="2">
    <source>
        <dbReference type="Proteomes" id="UP001589810"/>
    </source>
</evidence>
<dbReference type="EMBL" id="JBHLUD010000010">
    <property type="protein sequence ID" value="MFC0545810.1"/>
    <property type="molecule type" value="Genomic_DNA"/>
</dbReference>
<dbReference type="Proteomes" id="UP001589810">
    <property type="component" value="Unassembled WGS sequence"/>
</dbReference>
<organism evidence="1 2">
    <name type="scientific">Kutzneria chonburiensis</name>
    <dbReference type="NCBI Taxonomy" id="1483604"/>
    <lineage>
        <taxon>Bacteria</taxon>
        <taxon>Bacillati</taxon>
        <taxon>Actinomycetota</taxon>
        <taxon>Actinomycetes</taxon>
        <taxon>Pseudonocardiales</taxon>
        <taxon>Pseudonocardiaceae</taxon>
        <taxon>Kutzneria</taxon>
    </lineage>
</organism>
<dbReference type="InterPro" id="IPR010982">
    <property type="entry name" value="Lambda_DNA-bd_dom_sf"/>
</dbReference>
<dbReference type="RefSeq" id="WP_273943656.1">
    <property type="nucleotide sequence ID" value="NZ_CP097263.1"/>
</dbReference>
<reference evidence="1 2" key="1">
    <citation type="submission" date="2024-09" db="EMBL/GenBank/DDBJ databases">
        <authorList>
            <person name="Sun Q."/>
            <person name="Mori K."/>
        </authorList>
    </citation>
    <scope>NUCLEOTIDE SEQUENCE [LARGE SCALE GENOMIC DNA]</scope>
    <source>
        <strain evidence="1 2">TBRC 1432</strain>
    </source>
</reference>
<protein>
    <recommendedName>
        <fullName evidence="3">XRE family transcriptional regulator</fullName>
    </recommendedName>
</protein>
<evidence type="ECO:0000313" key="1">
    <source>
        <dbReference type="EMBL" id="MFC0545810.1"/>
    </source>
</evidence>
<name>A0ABV6MZR5_9PSEU</name>
<proteinExistence type="predicted"/>